<dbReference type="Pfam" id="PF13545">
    <property type="entry name" value="HTH_Crp_2"/>
    <property type="match status" value="1"/>
</dbReference>
<evidence type="ECO:0008006" key="10">
    <source>
        <dbReference type="Google" id="ProtNLM"/>
    </source>
</evidence>
<dbReference type="InterPro" id="IPR012318">
    <property type="entry name" value="HTH_CRP"/>
</dbReference>
<dbReference type="PANTHER" id="PTHR24567:SF74">
    <property type="entry name" value="HTH-TYPE TRANSCRIPTIONAL REGULATOR ARCR"/>
    <property type="match status" value="1"/>
</dbReference>
<keyword evidence="3" id="KW-0804">Transcription</keyword>
<feature type="domain" description="Cyclic nucleotide-binding" evidence="4">
    <location>
        <begin position="35"/>
        <end position="138"/>
    </location>
</feature>
<evidence type="ECO:0000259" key="5">
    <source>
        <dbReference type="PROSITE" id="PS51063"/>
    </source>
</evidence>
<dbReference type="SMART" id="SM00100">
    <property type="entry name" value="cNMP"/>
    <property type="match status" value="1"/>
</dbReference>
<dbReference type="EMBL" id="DPOP01000050">
    <property type="protein sequence ID" value="HCW66591.1"/>
    <property type="molecule type" value="Genomic_DNA"/>
</dbReference>
<dbReference type="InterPro" id="IPR014710">
    <property type="entry name" value="RmlC-like_jellyroll"/>
</dbReference>
<organism evidence="6 9">
    <name type="scientific">Thalassospira lucentensis</name>
    <dbReference type="NCBI Taxonomy" id="168935"/>
    <lineage>
        <taxon>Bacteria</taxon>
        <taxon>Pseudomonadati</taxon>
        <taxon>Pseudomonadota</taxon>
        <taxon>Alphaproteobacteria</taxon>
        <taxon>Rhodospirillales</taxon>
        <taxon>Thalassospiraceae</taxon>
        <taxon>Thalassospira</taxon>
    </lineage>
</organism>
<dbReference type="STRING" id="168935.AUP42_08555"/>
<comment type="caution">
    <text evidence="6">The sequence shown here is derived from an EMBL/GenBank/DDBJ whole genome shotgun (WGS) entry which is preliminary data.</text>
</comment>
<dbReference type="GO" id="GO:0005829">
    <property type="term" value="C:cytosol"/>
    <property type="evidence" value="ECO:0007669"/>
    <property type="project" value="TreeGrafter"/>
</dbReference>
<dbReference type="RefSeq" id="WP_276653585.1">
    <property type="nucleotide sequence ID" value="NZ_DOOG01000106.1"/>
</dbReference>
<evidence type="ECO:0000313" key="7">
    <source>
        <dbReference type="EMBL" id="HCW66591.1"/>
    </source>
</evidence>
<gene>
    <name evidence="6" type="ORF">DEF21_12770</name>
    <name evidence="7" type="ORF">DHR80_05120</name>
</gene>
<dbReference type="InterPro" id="IPR000595">
    <property type="entry name" value="cNMP-bd_dom"/>
</dbReference>
<keyword evidence="2" id="KW-0238">DNA-binding</keyword>
<dbReference type="Gene3D" id="2.60.120.10">
    <property type="entry name" value="Jelly Rolls"/>
    <property type="match status" value="1"/>
</dbReference>
<dbReference type="Pfam" id="PF00027">
    <property type="entry name" value="cNMP_binding"/>
    <property type="match status" value="1"/>
</dbReference>
<dbReference type="GO" id="GO:0003677">
    <property type="term" value="F:DNA binding"/>
    <property type="evidence" value="ECO:0007669"/>
    <property type="project" value="UniProtKB-KW"/>
</dbReference>
<dbReference type="SUPFAM" id="SSF51206">
    <property type="entry name" value="cAMP-binding domain-like"/>
    <property type="match status" value="1"/>
</dbReference>
<protein>
    <recommendedName>
        <fullName evidence="10">Crp/Fnr family transcriptional regulator</fullName>
    </recommendedName>
</protein>
<accession>A0A358HVC5</accession>
<evidence type="ECO:0000313" key="6">
    <source>
        <dbReference type="EMBL" id="HBU98764.1"/>
    </source>
</evidence>
<keyword evidence="1" id="KW-0805">Transcription regulation</keyword>
<dbReference type="PANTHER" id="PTHR24567">
    <property type="entry name" value="CRP FAMILY TRANSCRIPTIONAL REGULATORY PROTEIN"/>
    <property type="match status" value="1"/>
</dbReference>
<dbReference type="PROSITE" id="PS51063">
    <property type="entry name" value="HTH_CRP_2"/>
    <property type="match status" value="1"/>
</dbReference>
<name>A0A358HVC5_9PROT</name>
<dbReference type="CDD" id="cd00038">
    <property type="entry name" value="CAP_ED"/>
    <property type="match status" value="1"/>
</dbReference>
<proteinExistence type="predicted"/>
<evidence type="ECO:0000256" key="3">
    <source>
        <dbReference type="ARBA" id="ARBA00023163"/>
    </source>
</evidence>
<dbReference type="Gene3D" id="1.10.10.10">
    <property type="entry name" value="Winged helix-like DNA-binding domain superfamily/Winged helix DNA-binding domain"/>
    <property type="match status" value="1"/>
</dbReference>
<dbReference type="AlphaFoldDB" id="A0A358HVC5"/>
<evidence type="ECO:0000313" key="9">
    <source>
        <dbReference type="Proteomes" id="UP000264753"/>
    </source>
</evidence>
<dbReference type="InterPro" id="IPR036388">
    <property type="entry name" value="WH-like_DNA-bd_sf"/>
</dbReference>
<evidence type="ECO:0000256" key="1">
    <source>
        <dbReference type="ARBA" id="ARBA00023015"/>
    </source>
</evidence>
<dbReference type="InterPro" id="IPR036390">
    <property type="entry name" value="WH_DNA-bd_sf"/>
</dbReference>
<dbReference type="Proteomes" id="UP000264753">
    <property type="component" value="Unassembled WGS sequence"/>
</dbReference>
<dbReference type="EMBL" id="DOOG01000106">
    <property type="protein sequence ID" value="HBU98764.1"/>
    <property type="molecule type" value="Genomic_DNA"/>
</dbReference>
<dbReference type="InterPro" id="IPR018490">
    <property type="entry name" value="cNMP-bd_dom_sf"/>
</dbReference>
<reference evidence="8 9" key="1">
    <citation type="journal article" date="2018" name="Nat. Biotechnol.">
        <title>A standardized bacterial taxonomy based on genome phylogeny substantially revises the tree of life.</title>
        <authorList>
            <person name="Parks D.H."/>
            <person name="Chuvochina M."/>
            <person name="Waite D.W."/>
            <person name="Rinke C."/>
            <person name="Skarshewski A."/>
            <person name="Chaumeil P.A."/>
            <person name="Hugenholtz P."/>
        </authorList>
    </citation>
    <scope>NUCLEOTIDE SEQUENCE [LARGE SCALE GENOMIC DNA]</scope>
    <source>
        <strain evidence="6">UBA8707</strain>
        <strain evidence="7">UBA9881</strain>
    </source>
</reference>
<dbReference type="Proteomes" id="UP000264179">
    <property type="component" value="Unassembled WGS sequence"/>
</dbReference>
<sequence>MLDLFQCLTSTPFVHGNFTMRDIDRISGVLQSGSYFRNWPQDDILELASLCEWVRFDADTVMARAGSQATALFLIVNGHVELSYKDGDNKDGVIDLFGDGQLVGECALAPEACYAVSIKTLDTTTAIRIDGAAFSTFLAAHFDRALTMMSVVTERLCQMLRQAEELKCRSAAQRLGIYLLADAVPVDDVHETPLTIEKSALARKIGMTSETFSRALKKLSEQGVSQYANGNIIRISNAEVLAEWCGLSSSEVREGQSDGFKNSV</sequence>
<evidence type="ECO:0000256" key="2">
    <source>
        <dbReference type="ARBA" id="ARBA00023125"/>
    </source>
</evidence>
<dbReference type="PROSITE" id="PS50042">
    <property type="entry name" value="CNMP_BINDING_3"/>
    <property type="match status" value="1"/>
</dbReference>
<dbReference type="InterPro" id="IPR050397">
    <property type="entry name" value="Env_Response_Regulators"/>
</dbReference>
<dbReference type="SUPFAM" id="SSF46785">
    <property type="entry name" value="Winged helix' DNA-binding domain"/>
    <property type="match status" value="1"/>
</dbReference>
<feature type="domain" description="HTH crp-type" evidence="5">
    <location>
        <begin position="169"/>
        <end position="239"/>
    </location>
</feature>
<evidence type="ECO:0000259" key="4">
    <source>
        <dbReference type="PROSITE" id="PS50042"/>
    </source>
</evidence>
<dbReference type="GO" id="GO:0003700">
    <property type="term" value="F:DNA-binding transcription factor activity"/>
    <property type="evidence" value="ECO:0007669"/>
    <property type="project" value="TreeGrafter"/>
</dbReference>
<evidence type="ECO:0000313" key="8">
    <source>
        <dbReference type="Proteomes" id="UP000264179"/>
    </source>
</evidence>